<name>A0A2H1WGM2_SPOFR</name>
<dbReference type="AlphaFoldDB" id="A0A2H1WGM2"/>
<sequence length="107" mass="12079">MFARDVHCACTKDLHKLIQLRPLIRIVRTASSAMPECRTDAKIPSESDIGNPIANNTRVDNLNAADTVDAVHLFDATRPMRTMRTCGRLPLKQCLYIINVLPYTVHY</sequence>
<gene>
    <name evidence="1" type="ORF">SFRICE_034127</name>
</gene>
<proteinExistence type="predicted"/>
<evidence type="ECO:0000313" key="1">
    <source>
        <dbReference type="EMBL" id="SOQ51624.1"/>
    </source>
</evidence>
<accession>A0A2H1WGM2</accession>
<protein>
    <submittedName>
        <fullName evidence="1">SFRICE_034127</fullName>
    </submittedName>
</protein>
<dbReference type="EMBL" id="ODYU01008216">
    <property type="protein sequence ID" value="SOQ51624.1"/>
    <property type="molecule type" value="Genomic_DNA"/>
</dbReference>
<reference evidence="1" key="1">
    <citation type="submission" date="2016-07" db="EMBL/GenBank/DDBJ databases">
        <authorList>
            <person name="Bretaudeau A."/>
        </authorList>
    </citation>
    <scope>NUCLEOTIDE SEQUENCE</scope>
    <source>
        <strain evidence="1">Rice</strain>
        <tissue evidence="1">Whole body</tissue>
    </source>
</reference>
<organism evidence="1">
    <name type="scientific">Spodoptera frugiperda</name>
    <name type="common">Fall armyworm</name>
    <dbReference type="NCBI Taxonomy" id="7108"/>
    <lineage>
        <taxon>Eukaryota</taxon>
        <taxon>Metazoa</taxon>
        <taxon>Ecdysozoa</taxon>
        <taxon>Arthropoda</taxon>
        <taxon>Hexapoda</taxon>
        <taxon>Insecta</taxon>
        <taxon>Pterygota</taxon>
        <taxon>Neoptera</taxon>
        <taxon>Endopterygota</taxon>
        <taxon>Lepidoptera</taxon>
        <taxon>Glossata</taxon>
        <taxon>Ditrysia</taxon>
        <taxon>Noctuoidea</taxon>
        <taxon>Noctuidae</taxon>
        <taxon>Amphipyrinae</taxon>
        <taxon>Spodoptera</taxon>
    </lineage>
</organism>